<evidence type="ECO:0000313" key="7">
    <source>
        <dbReference type="Proteomes" id="UP000244811"/>
    </source>
</evidence>
<dbReference type="GO" id="GO:0061630">
    <property type="term" value="F:ubiquitin protein ligase activity"/>
    <property type="evidence" value="ECO:0007669"/>
    <property type="project" value="TreeGrafter"/>
</dbReference>
<dbReference type="InterPro" id="IPR017907">
    <property type="entry name" value="Znf_RING_CS"/>
</dbReference>
<organism evidence="6 7">
    <name type="scientific">Theileria orientalis</name>
    <dbReference type="NCBI Taxonomy" id="68886"/>
    <lineage>
        <taxon>Eukaryota</taxon>
        <taxon>Sar</taxon>
        <taxon>Alveolata</taxon>
        <taxon>Apicomplexa</taxon>
        <taxon>Aconoidasida</taxon>
        <taxon>Piroplasmida</taxon>
        <taxon>Theileriidae</taxon>
        <taxon>Theileria</taxon>
    </lineage>
</organism>
<dbReference type="InterPro" id="IPR001841">
    <property type="entry name" value="Znf_RING"/>
</dbReference>
<protein>
    <recommendedName>
        <fullName evidence="5">RING-type domain-containing protein</fullName>
    </recommendedName>
</protein>
<dbReference type="CDD" id="cd16514">
    <property type="entry name" value="RING-HC_LONFs_rpt2"/>
    <property type="match status" value="1"/>
</dbReference>
<dbReference type="SUPFAM" id="SSF57850">
    <property type="entry name" value="RING/U-box"/>
    <property type="match status" value="1"/>
</dbReference>
<dbReference type="GO" id="GO:0008270">
    <property type="term" value="F:zinc ion binding"/>
    <property type="evidence" value="ECO:0007669"/>
    <property type="project" value="UniProtKB-KW"/>
</dbReference>
<dbReference type="SMART" id="SM00184">
    <property type="entry name" value="RING"/>
    <property type="match status" value="1"/>
</dbReference>
<dbReference type="Gene3D" id="3.30.40.10">
    <property type="entry name" value="Zinc/RING finger domain, C3HC4 (zinc finger)"/>
    <property type="match status" value="1"/>
</dbReference>
<evidence type="ECO:0000259" key="5">
    <source>
        <dbReference type="PROSITE" id="PS50089"/>
    </source>
</evidence>
<reference evidence="6" key="1">
    <citation type="submission" date="2022-07" db="EMBL/GenBank/DDBJ databases">
        <title>Evaluation of T. orientalis genome assembly methods using nanopore sequencing and analysis of variation between genomes.</title>
        <authorList>
            <person name="Yam J."/>
            <person name="Micallef M.L."/>
            <person name="Liu M."/>
            <person name="Djordjevic S.P."/>
            <person name="Bogema D.R."/>
            <person name="Jenkins C."/>
        </authorList>
    </citation>
    <scope>NUCLEOTIDE SEQUENCE</scope>
    <source>
        <strain evidence="6">Goon Nure</strain>
    </source>
</reference>
<evidence type="ECO:0000313" key="6">
    <source>
        <dbReference type="EMBL" id="UKK02751.2"/>
    </source>
</evidence>
<dbReference type="PANTHER" id="PTHR23327">
    <property type="entry name" value="RING FINGER PROTEIN 127"/>
    <property type="match status" value="1"/>
</dbReference>
<evidence type="ECO:0000256" key="3">
    <source>
        <dbReference type="ARBA" id="ARBA00022833"/>
    </source>
</evidence>
<name>A0A976ME21_THEOR</name>
<dbReference type="EMBL" id="CP056072">
    <property type="protein sequence ID" value="UKK02751.2"/>
    <property type="molecule type" value="Genomic_DNA"/>
</dbReference>
<gene>
    <name evidence="6" type="ORF">MACK_002848</name>
</gene>
<dbReference type="AlphaFoldDB" id="A0A976ME21"/>
<keyword evidence="3" id="KW-0862">Zinc</keyword>
<accession>A0A976ME21</accession>
<dbReference type="PROSITE" id="PS50089">
    <property type="entry name" value="ZF_RING_2"/>
    <property type="match status" value="1"/>
</dbReference>
<keyword evidence="2 4" id="KW-0863">Zinc-finger</keyword>
<sequence length="407" mass="46645">MTIPKEFECPICLNLLFKPVTTSCGHNFCKQCIDKTLLVTQNCPICKLQLTNDYSPNLLLVQIINERFPEEVNTRYTFTIPPDTPSDADSSPSENTVFVPIYFQNFYDPPLFDGTRAIVINKLNDYRMIQYAERNGSNLILCKKFLNKITPVGTLVKITSNRIVTINDSAPDLPLVIEVTVVDRVKVKLPPILTDFNFYHCEYEQFCDKWIFTKLKESELNVTGVERSTYDELSNIEDNLNKLCKNYDTILEVIKKLKNINHDLTGYNRYFASTILINASIILLKRQLNSGHKSLRTRFESVYGSLPILAESNPQAKKLESLSLYLSKVVLASTKTKWEWYSLDDTFERLLRVTELIAQSRDRNVLNLKGSTLISELINSIDPVVSGVVFLVILLIAPKLYRKLAYR</sequence>
<keyword evidence="1" id="KW-0479">Metal-binding</keyword>
<proteinExistence type="predicted"/>
<evidence type="ECO:0000256" key="2">
    <source>
        <dbReference type="ARBA" id="ARBA00022771"/>
    </source>
</evidence>
<evidence type="ECO:0000256" key="1">
    <source>
        <dbReference type="ARBA" id="ARBA00022723"/>
    </source>
</evidence>
<feature type="domain" description="RING-type" evidence="5">
    <location>
        <begin position="9"/>
        <end position="47"/>
    </location>
</feature>
<dbReference type="PROSITE" id="PS00518">
    <property type="entry name" value="ZF_RING_1"/>
    <property type="match status" value="1"/>
</dbReference>
<dbReference type="PANTHER" id="PTHR23327:SF6">
    <property type="entry name" value="LON PEPTIDASE N-TERMINAL DOMAIN AND RING FINGER PROTEIN 1 ISOFORM X1"/>
    <property type="match status" value="1"/>
</dbReference>
<evidence type="ECO:0000256" key="4">
    <source>
        <dbReference type="PROSITE-ProRule" id="PRU00175"/>
    </source>
</evidence>
<dbReference type="InterPro" id="IPR013083">
    <property type="entry name" value="Znf_RING/FYVE/PHD"/>
</dbReference>
<dbReference type="Proteomes" id="UP000244811">
    <property type="component" value="Chromosome 4"/>
</dbReference>
<dbReference type="Pfam" id="PF13923">
    <property type="entry name" value="zf-C3HC4_2"/>
    <property type="match status" value="1"/>
</dbReference>